<name>A0A8H6T6Y2_9AGAR</name>
<keyword evidence="3" id="KW-0732">Signal</keyword>
<gene>
    <name evidence="6" type="ORF">MIND_00202800</name>
</gene>
<comment type="similarity">
    <text evidence="1 3">Belongs to the type-B carboxylesterase/lipase family.</text>
</comment>
<evidence type="ECO:0000313" key="6">
    <source>
        <dbReference type="EMBL" id="KAF7311914.1"/>
    </source>
</evidence>
<reference evidence="6" key="1">
    <citation type="submission" date="2020-05" db="EMBL/GenBank/DDBJ databases">
        <title>Mycena genomes resolve the evolution of fungal bioluminescence.</title>
        <authorList>
            <person name="Tsai I.J."/>
        </authorList>
    </citation>
    <scope>NUCLEOTIDE SEQUENCE</scope>
    <source>
        <strain evidence="6">171206Taipei</strain>
    </source>
</reference>
<dbReference type="Proteomes" id="UP000636479">
    <property type="component" value="Unassembled WGS sequence"/>
</dbReference>
<feature type="signal peptide" evidence="3">
    <location>
        <begin position="1"/>
        <end position="19"/>
    </location>
</feature>
<comment type="caution">
    <text evidence="6">The sequence shown here is derived from an EMBL/GenBank/DDBJ whole genome shotgun (WGS) entry which is preliminary data.</text>
</comment>
<keyword evidence="2 3" id="KW-0378">Hydrolase</keyword>
<dbReference type="GO" id="GO:0016787">
    <property type="term" value="F:hydrolase activity"/>
    <property type="evidence" value="ECO:0007669"/>
    <property type="project" value="UniProtKB-KW"/>
</dbReference>
<evidence type="ECO:0000256" key="3">
    <source>
        <dbReference type="RuleBase" id="RU361235"/>
    </source>
</evidence>
<dbReference type="GeneID" id="59341443"/>
<dbReference type="InterPro" id="IPR019819">
    <property type="entry name" value="Carboxylesterase_B_CS"/>
</dbReference>
<feature type="compositionally biased region" description="Polar residues" evidence="4">
    <location>
        <begin position="97"/>
        <end position="118"/>
    </location>
</feature>
<dbReference type="PROSITE" id="PS00941">
    <property type="entry name" value="CARBOXYLESTERASE_B_2"/>
    <property type="match status" value="1"/>
</dbReference>
<protein>
    <recommendedName>
        <fullName evidence="3">Carboxylic ester hydrolase</fullName>
        <ecNumber evidence="3">3.1.1.-</ecNumber>
    </recommendedName>
</protein>
<dbReference type="InterPro" id="IPR002018">
    <property type="entry name" value="CarbesteraseB"/>
</dbReference>
<dbReference type="SUPFAM" id="SSF53474">
    <property type="entry name" value="alpha/beta-Hydrolases"/>
    <property type="match status" value="1"/>
</dbReference>
<dbReference type="Pfam" id="PF00135">
    <property type="entry name" value="COesterase"/>
    <property type="match status" value="1"/>
</dbReference>
<organism evidence="6 7">
    <name type="scientific">Mycena indigotica</name>
    <dbReference type="NCBI Taxonomy" id="2126181"/>
    <lineage>
        <taxon>Eukaryota</taxon>
        <taxon>Fungi</taxon>
        <taxon>Dikarya</taxon>
        <taxon>Basidiomycota</taxon>
        <taxon>Agaricomycotina</taxon>
        <taxon>Agaricomycetes</taxon>
        <taxon>Agaricomycetidae</taxon>
        <taxon>Agaricales</taxon>
        <taxon>Marasmiineae</taxon>
        <taxon>Mycenaceae</taxon>
        <taxon>Mycena</taxon>
    </lineage>
</organism>
<dbReference type="EMBL" id="JACAZF010000002">
    <property type="protein sequence ID" value="KAF7311914.1"/>
    <property type="molecule type" value="Genomic_DNA"/>
</dbReference>
<feature type="chain" id="PRO_5034400024" description="Carboxylic ester hydrolase" evidence="3">
    <location>
        <begin position="20"/>
        <end position="571"/>
    </location>
</feature>
<keyword evidence="7" id="KW-1185">Reference proteome</keyword>
<evidence type="ECO:0000259" key="5">
    <source>
        <dbReference type="Pfam" id="PF00135"/>
    </source>
</evidence>
<dbReference type="InterPro" id="IPR050309">
    <property type="entry name" value="Type-B_Carboxylest/Lipase"/>
</dbReference>
<accession>A0A8H6T6Y2</accession>
<dbReference type="AlphaFoldDB" id="A0A8H6T6Y2"/>
<dbReference type="PANTHER" id="PTHR11559">
    <property type="entry name" value="CARBOXYLESTERASE"/>
    <property type="match status" value="1"/>
</dbReference>
<dbReference type="EC" id="3.1.1.-" evidence="3"/>
<dbReference type="InterPro" id="IPR029058">
    <property type="entry name" value="AB_hydrolase_fold"/>
</dbReference>
<evidence type="ECO:0000256" key="1">
    <source>
        <dbReference type="ARBA" id="ARBA00005964"/>
    </source>
</evidence>
<feature type="region of interest" description="Disordered" evidence="4">
    <location>
        <begin position="97"/>
        <end position="120"/>
    </location>
</feature>
<dbReference type="PROSITE" id="PS00122">
    <property type="entry name" value="CARBOXYLESTERASE_B_1"/>
    <property type="match status" value="1"/>
</dbReference>
<dbReference type="InterPro" id="IPR019826">
    <property type="entry name" value="Carboxylesterase_B_AS"/>
</dbReference>
<dbReference type="RefSeq" id="XP_037224022.1">
    <property type="nucleotide sequence ID" value="XM_037358927.1"/>
</dbReference>
<evidence type="ECO:0000256" key="4">
    <source>
        <dbReference type="SAM" id="MobiDB-lite"/>
    </source>
</evidence>
<dbReference type="OrthoDB" id="408631at2759"/>
<evidence type="ECO:0000313" key="7">
    <source>
        <dbReference type="Proteomes" id="UP000636479"/>
    </source>
</evidence>
<sequence length="571" mass="61896">MGLFKLSFLAAVLLNSAFGAPSAPMVDLGYAKYQGSVDPATNITSFLGVRYAASPTGNGRFRAPKAPASVSGVQQATMQPPRCWQIEVAGLLSTNPFRENQTTSSSNPSQLSATPSQRSLEHLHKRGATNVSDEDCLFLSVYYPSNSVGTTPYKLPVVVWIHGGGYLAGSSSQFRGSDLIEESDEDIVVVVIQYRLALLGFLAGTEVKANGNLNVALLDQQFALRWVQKYISQFGGDPDHVTIWGESAGGGAILQQVIANGGKTNPPLFKYAIASSPFTPSQYRYDEHIPQFIYDSVVSQANCTNANDTLECLRQVPATVLHTIDVELNAYTFPGVYAFGPVVEGPGPDSLIQEGPIQALNAGKVNGKSLLTVATAFEGWLFVNTSFPVATSVSRYAFQVFPNLPLEYGPRIESLYAHVGSTADKIIALYGETVFDCPAYGLAQAFPGSAYRGVFAIPPGHHGTDLQYYFPSLVVDVPVLNYPEFFNNTVFIDAFAKGFTAYVSSGNPNNAVSTVTPHWRKWSTRSPIEMVFNRTDGPVSGQRPFIHARETDKQVLERCRFWASVGAYIGQ</sequence>
<feature type="domain" description="Carboxylesterase type B" evidence="5">
    <location>
        <begin position="24"/>
        <end position="527"/>
    </location>
</feature>
<evidence type="ECO:0000256" key="2">
    <source>
        <dbReference type="ARBA" id="ARBA00022801"/>
    </source>
</evidence>
<proteinExistence type="inferred from homology"/>
<dbReference type="Gene3D" id="3.40.50.1820">
    <property type="entry name" value="alpha/beta hydrolase"/>
    <property type="match status" value="1"/>
</dbReference>